<dbReference type="PANTHER" id="PTHR33286:SF32">
    <property type="entry name" value="BIFUNCTIONAL INHIBITOR_PLANT LIPID TRANSFER PROTEIN_SEED STORAGE HELICAL DOMAIN-CONTAINING PROTEIN"/>
    <property type="match status" value="1"/>
</dbReference>
<reference evidence="2 3" key="1">
    <citation type="submission" date="2024-11" db="EMBL/GenBank/DDBJ databases">
        <title>A near-complete genome assembly of Cinchona calisaya.</title>
        <authorList>
            <person name="Lian D.C."/>
            <person name="Zhao X.W."/>
            <person name="Wei L."/>
        </authorList>
    </citation>
    <scope>NUCLEOTIDE SEQUENCE [LARGE SCALE GENOMIC DNA]</scope>
    <source>
        <tissue evidence="2">Nenye</tissue>
    </source>
</reference>
<dbReference type="InterPro" id="IPR016140">
    <property type="entry name" value="Bifunc_inhib/LTP/seed_store"/>
</dbReference>
<dbReference type="Pfam" id="PF14368">
    <property type="entry name" value="LTP_2"/>
    <property type="match status" value="1"/>
</dbReference>
<dbReference type="Proteomes" id="UP001630127">
    <property type="component" value="Unassembled WGS sequence"/>
</dbReference>
<evidence type="ECO:0000313" key="3">
    <source>
        <dbReference type="Proteomes" id="UP001630127"/>
    </source>
</evidence>
<dbReference type="Gene3D" id="1.10.110.10">
    <property type="entry name" value="Plant lipid-transfer and hydrophobic proteins"/>
    <property type="match status" value="1"/>
</dbReference>
<evidence type="ECO:0000313" key="2">
    <source>
        <dbReference type="EMBL" id="KAL3497630.1"/>
    </source>
</evidence>
<dbReference type="AlphaFoldDB" id="A0ABD2XU96"/>
<dbReference type="SUPFAM" id="SSF47699">
    <property type="entry name" value="Bifunctional inhibitor/lipid-transfer protein/seed storage 2S albumin"/>
    <property type="match status" value="1"/>
</dbReference>
<comment type="caution">
    <text evidence="2">The sequence shown here is derived from an EMBL/GenBank/DDBJ whole genome shotgun (WGS) entry which is preliminary data.</text>
</comment>
<dbReference type="InterPro" id="IPR036312">
    <property type="entry name" value="Bifun_inhib/LTP/seed_sf"/>
</dbReference>
<organism evidence="2 3">
    <name type="scientific">Cinchona calisaya</name>
    <dbReference type="NCBI Taxonomy" id="153742"/>
    <lineage>
        <taxon>Eukaryota</taxon>
        <taxon>Viridiplantae</taxon>
        <taxon>Streptophyta</taxon>
        <taxon>Embryophyta</taxon>
        <taxon>Tracheophyta</taxon>
        <taxon>Spermatophyta</taxon>
        <taxon>Magnoliopsida</taxon>
        <taxon>eudicotyledons</taxon>
        <taxon>Gunneridae</taxon>
        <taxon>Pentapetalae</taxon>
        <taxon>asterids</taxon>
        <taxon>lamiids</taxon>
        <taxon>Gentianales</taxon>
        <taxon>Rubiaceae</taxon>
        <taxon>Cinchonoideae</taxon>
        <taxon>Cinchoneae</taxon>
        <taxon>Cinchona</taxon>
    </lineage>
</organism>
<sequence length="93" mass="10291">MHEAKVVHGQPVSPGRCKEEVRLVTNACRPVVFGKAASPGCCERVRVSHFECVCPMFTPKLATLLNVNQVIKLLQGCGRRVPRRFKCGSLNFP</sequence>
<name>A0ABD2XU96_9GENT</name>
<accession>A0ABD2XU96</accession>
<dbReference type="EMBL" id="JBJUIK010000017">
    <property type="protein sequence ID" value="KAL3497630.1"/>
    <property type="molecule type" value="Genomic_DNA"/>
</dbReference>
<evidence type="ECO:0000259" key="1">
    <source>
        <dbReference type="Pfam" id="PF14368"/>
    </source>
</evidence>
<feature type="domain" description="Bifunctional inhibitor/plant lipid transfer protein/seed storage helical" evidence="1">
    <location>
        <begin position="10"/>
        <end position="87"/>
    </location>
</feature>
<protein>
    <recommendedName>
        <fullName evidence="1">Bifunctional inhibitor/plant lipid transfer protein/seed storage helical domain-containing protein</fullName>
    </recommendedName>
</protein>
<proteinExistence type="predicted"/>
<keyword evidence="3" id="KW-1185">Reference proteome</keyword>
<gene>
    <name evidence="2" type="ORF">ACH5RR_040362</name>
</gene>
<dbReference type="PANTHER" id="PTHR33286">
    <property type="entry name" value="BIFUNCTIONAL INHIBITOR/LIPID-TRANSFER PROTEIN/SEED STORAGE 2S ALBUMIN SUPERFAMILY PROTEIN"/>
    <property type="match status" value="1"/>
</dbReference>